<dbReference type="Proteomes" id="UP000050863">
    <property type="component" value="Unassembled WGS sequence"/>
</dbReference>
<proteinExistence type="predicted"/>
<dbReference type="EMBL" id="LLXZ01000108">
    <property type="protein sequence ID" value="KRR06753.1"/>
    <property type="molecule type" value="Genomic_DNA"/>
</dbReference>
<dbReference type="OrthoDB" id="7478819at2"/>
<accession>A0A0R3LG30</accession>
<dbReference type="AlphaFoldDB" id="A0A0R3LG30"/>
<name>A0A0R3LG30_9BRAD</name>
<feature type="region of interest" description="Disordered" evidence="1">
    <location>
        <begin position="1"/>
        <end position="26"/>
    </location>
</feature>
<evidence type="ECO:0000313" key="2">
    <source>
        <dbReference type="EMBL" id="KRR06753.1"/>
    </source>
</evidence>
<sequence length="70" mass="7704">MAKAVASDAKPDTATANSMPPARDPKLAVEEEYQMARRLNTVQSLELFIARHPDDPLAARARADLRSLSR</sequence>
<reference evidence="2 3" key="1">
    <citation type="submission" date="2014-03" db="EMBL/GenBank/DDBJ databases">
        <title>Bradyrhizobium valentinum sp. nov., isolated from effective nodules of Lupinus mariae-josephae, a lupine endemic of basic-lime soils in Eastern Spain.</title>
        <authorList>
            <person name="Duran D."/>
            <person name="Rey L."/>
            <person name="Navarro A."/>
            <person name="Busquets A."/>
            <person name="Imperial J."/>
            <person name="Ruiz-Argueso T."/>
        </authorList>
    </citation>
    <scope>NUCLEOTIDE SEQUENCE [LARGE SCALE GENOMIC DNA]</scope>
    <source>
        <strain evidence="2 3">PAC68</strain>
    </source>
</reference>
<evidence type="ECO:0000256" key="1">
    <source>
        <dbReference type="SAM" id="MobiDB-lite"/>
    </source>
</evidence>
<comment type="caution">
    <text evidence="2">The sequence shown here is derived from an EMBL/GenBank/DDBJ whole genome shotgun (WGS) entry which is preliminary data.</text>
</comment>
<gene>
    <name evidence="2" type="ORF">CQ12_32030</name>
</gene>
<evidence type="ECO:0000313" key="3">
    <source>
        <dbReference type="Proteomes" id="UP000050863"/>
    </source>
</evidence>
<organism evidence="2 3">
    <name type="scientific">Bradyrhizobium jicamae</name>
    <dbReference type="NCBI Taxonomy" id="280332"/>
    <lineage>
        <taxon>Bacteria</taxon>
        <taxon>Pseudomonadati</taxon>
        <taxon>Pseudomonadota</taxon>
        <taxon>Alphaproteobacteria</taxon>
        <taxon>Hyphomicrobiales</taxon>
        <taxon>Nitrobacteraceae</taxon>
        <taxon>Bradyrhizobium</taxon>
    </lineage>
</organism>
<protein>
    <submittedName>
        <fullName evidence="2">Uncharacterized protein</fullName>
    </submittedName>
</protein>
<keyword evidence="3" id="KW-1185">Reference proteome</keyword>